<evidence type="ECO:0008006" key="4">
    <source>
        <dbReference type="Google" id="ProtNLM"/>
    </source>
</evidence>
<sequence length="349" mass="41050">MQLSGNVLPAVPGDIRREISSPSQLPITVKEAPQRHDIITEATWPNLMLLCSLLDSPEFSPSHWQPVIDRKLVLQLLDRFDSEDPEERNLIKTVLYRIYRKFVGLRVEIRKQINYVLLRYIYETEKFNGVAELLKILGCIIDGFALPLKAEHKQFLIKVLIPLHKPKCLMNYHEQLTYCLIRFVEKDAMLAEQVVKGLLKFWPKVCTKKELLFLREIEDILEVTKPSQFAKIAKGLFKQIAKCIDNPHEQVVVRALEFCENDYILSLMEQNNETVMPLMFPALYRASKEQWQQETLAMVYRALGSFVGMNFKLFNRIADAYKAEREREKEREKERDELWKWLSKLELEH</sequence>
<dbReference type="VEuPathDB" id="VectorBase:HLOH_064419"/>
<proteinExistence type="inferred from homology"/>
<dbReference type="GO" id="GO:0007165">
    <property type="term" value="P:signal transduction"/>
    <property type="evidence" value="ECO:0007669"/>
    <property type="project" value="InterPro"/>
</dbReference>
<dbReference type="AlphaFoldDB" id="A0A9J6FAD2"/>
<evidence type="ECO:0000313" key="3">
    <source>
        <dbReference type="Proteomes" id="UP000821853"/>
    </source>
</evidence>
<comment type="similarity">
    <text evidence="1">Belongs to the phosphatase 2A regulatory subunit B56 family.</text>
</comment>
<evidence type="ECO:0000256" key="1">
    <source>
        <dbReference type="ARBA" id="ARBA00009745"/>
    </source>
</evidence>
<dbReference type="SUPFAM" id="SSF48371">
    <property type="entry name" value="ARM repeat"/>
    <property type="match status" value="1"/>
</dbReference>
<comment type="caution">
    <text evidence="2">The sequence shown here is derived from an EMBL/GenBank/DDBJ whole genome shotgun (WGS) entry which is preliminary data.</text>
</comment>
<accession>A0A9J6FAD2</accession>
<evidence type="ECO:0000313" key="2">
    <source>
        <dbReference type="EMBL" id="KAH9359946.1"/>
    </source>
</evidence>
<organism evidence="2 3">
    <name type="scientific">Haemaphysalis longicornis</name>
    <name type="common">Bush tick</name>
    <dbReference type="NCBI Taxonomy" id="44386"/>
    <lineage>
        <taxon>Eukaryota</taxon>
        <taxon>Metazoa</taxon>
        <taxon>Ecdysozoa</taxon>
        <taxon>Arthropoda</taxon>
        <taxon>Chelicerata</taxon>
        <taxon>Arachnida</taxon>
        <taxon>Acari</taxon>
        <taxon>Parasitiformes</taxon>
        <taxon>Ixodida</taxon>
        <taxon>Ixodoidea</taxon>
        <taxon>Ixodidae</taxon>
        <taxon>Haemaphysalinae</taxon>
        <taxon>Haemaphysalis</taxon>
    </lineage>
</organism>
<dbReference type="GO" id="GO:0005829">
    <property type="term" value="C:cytosol"/>
    <property type="evidence" value="ECO:0007669"/>
    <property type="project" value="TreeGrafter"/>
</dbReference>
<dbReference type="OrthoDB" id="10264446at2759"/>
<reference evidence="2 3" key="1">
    <citation type="journal article" date="2020" name="Cell">
        <title>Large-Scale Comparative Analyses of Tick Genomes Elucidate Their Genetic Diversity and Vector Capacities.</title>
        <authorList>
            <consortium name="Tick Genome and Microbiome Consortium (TIGMIC)"/>
            <person name="Jia N."/>
            <person name="Wang J."/>
            <person name="Shi W."/>
            <person name="Du L."/>
            <person name="Sun Y."/>
            <person name="Zhan W."/>
            <person name="Jiang J.F."/>
            <person name="Wang Q."/>
            <person name="Zhang B."/>
            <person name="Ji P."/>
            <person name="Bell-Sakyi L."/>
            <person name="Cui X.M."/>
            <person name="Yuan T.T."/>
            <person name="Jiang B.G."/>
            <person name="Yang W.F."/>
            <person name="Lam T.T."/>
            <person name="Chang Q.C."/>
            <person name="Ding S.J."/>
            <person name="Wang X.J."/>
            <person name="Zhu J.G."/>
            <person name="Ruan X.D."/>
            <person name="Zhao L."/>
            <person name="Wei J.T."/>
            <person name="Ye R.Z."/>
            <person name="Que T.C."/>
            <person name="Du C.H."/>
            <person name="Zhou Y.H."/>
            <person name="Cheng J.X."/>
            <person name="Dai P.F."/>
            <person name="Guo W.B."/>
            <person name="Han X.H."/>
            <person name="Huang E.J."/>
            <person name="Li L.F."/>
            <person name="Wei W."/>
            <person name="Gao Y.C."/>
            <person name="Liu J.Z."/>
            <person name="Shao H.Z."/>
            <person name="Wang X."/>
            <person name="Wang C.C."/>
            <person name="Yang T.C."/>
            <person name="Huo Q.B."/>
            <person name="Li W."/>
            <person name="Chen H.Y."/>
            <person name="Chen S.E."/>
            <person name="Zhou L.G."/>
            <person name="Ni X.B."/>
            <person name="Tian J.H."/>
            <person name="Sheng Y."/>
            <person name="Liu T."/>
            <person name="Pan Y.S."/>
            <person name="Xia L.Y."/>
            <person name="Li J."/>
            <person name="Zhao F."/>
            <person name="Cao W.C."/>
        </authorList>
    </citation>
    <scope>NUCLEOTIDE SEQUENCE [LARGE SCALE GENOMIC DNA]</scope>
    <source>
        <strain evidence="2">HaeL-2018</strain>
    </source>
</reference>
<dbReference type="GO" id="GO:0072542">
    <property type="term" value="F:protein phosphatase activator activity"/>
    <property type="evidence" value="ECO:0007669"/>
    <property type="project" value="TreeGrafter"/>
</dbReference>
<gene>
    <name evidence="2" type="ORF">HPB48_005768</name>
</gene>
<dbReference type="GO" id="GO:0000159">
    <property type="term" value="C:protein phosphatase type 2A complex"/>
    <property type="evidence" value="ECO:0007669"/>
    <property type="project" value="InterPro"/>
</dbReference>
<dbReference type="Pfam" id="PF01603">
    <property type="entry name" value="B56"/>
    <property type="match status" value="1"/>
</dbReference>
<dbReference type="PANTHER" id="PTHR10257">
    <property type="entry name" value="SERINE/THREONINE PROTEIN PHOSPHATASE 2A PP2A REGULATORY SUBUNIT B"/>
    <property type="match status" value="1"/>
</dbReference>
<dbReference type="InterPro" id="IPR011989">
    <property type="entry name" value="ARM-like"/>
</dbReference>
<dbReference type="GO" id="GO:0005634">
    <property type="term" value="C:nucleus"/>
    <property type="evidence" value="ECO:0007669"/>
    <property type="project" value="TreeGrafter"/>
</dbReference>
<name>A0A9J6FAD2_HAELO</name>
<dbReference type="Gene3D" id="1.25.10.10">
    <property type="entry name" value="Leucine-rich Repeat Variant"/>
    <property type="match status" value="1"/>
</dbReference>
<dbReference type="InterPro" id="IPR002554">
    <property type="entry name" value="PP2A_B56"/>
</dbReference>
<dbReference type="Proteomes" id="UP000821853">
    <property type="component" value="Chromosome 1"/>
</dbReference>
<dbReference type="PANTHER" id="PTHR10257:SF5">
    <property type="entry name" value="WIDERBORST, ISOFORM H"/>
    <property type="match status" value="1"/>
</dbReference>
<dbReference type="EMBL" id="JABSTR010000001">
    <property type="protein sequence ID" value="KAH9359946.1"/>
    <property type="molecule type" value="Genomic_DNA"/>
</dbReference>
<keyword evidence="3" id="KW-1185">Reference proteome</keyword>
<dbReference type="OMA" id="LIYPEVI"/>
<dbReference type="InterPro" id="IPR016024">
    <property type="entry name" value="ARM-type_fold"/>
</dbReference>
<protein>
    <recommendedName>
        <fullName evidence="4">Serine/threonine protein phosphatase 2A regulatory subunit</fullName>
    </recommendedName>
</protein>